<gene>
    <name evidence="2" type="ORF">FN846DRAFT_981288</name>
</gene>
<proteinExistence type="predicted"/>
<comment type="caution">
    <text evidence="2">The sequence shown here is derived from an EMBL/GenBank/DDBJ whole genome shotgun (WGS) entry which is preliminary data.</text>
</comment>
<organism evidence="2 3">
    <name type="scientific">Sphaerosporella brunnea</name>
    <dbReference type="NCBI Taxonomy" id="1250544"/>
    <lineage>
        <taxon>Eukaryota</taxon>
        <taxon>Fungi</taxon>
        <taxon>Dikarya</taxon>
        <taxon>Ascomycota</taxon>
        <taxon>Pezizomycotina</taxon>
        <taxon>Pezizomycetes</taxon>
        <taxon>Pezizales</taxon>
        <taxon>Pyronemataceae</taxon>
        <taxon>Sphaerosporella</taxon>
    </lineage>
</organism>
<keyword evidence="1" id="KW-0732">Signal</keyword>
<dbReference type="AlphaFoldDB" id="A0A5J5EBK6"/>
<evidence type="ECO:0000313" key="3">
    <source>
        <dbReference type="Proteomes" id="UP000326924"/>
    </source>
</evidence>
<name>A0A5J5EBK6_9PEZI</name>
<dbReference type="InParanoid" id="A0A5J5EBK6"/>
<dbReference type="EMBL" id="VXIS01000550">
    <property type="protein sequence ID" value="KAA8892905.1"/>
    <property type="molecule type" value="Genomic_DNA"/>
</dbReference>
<evidence type="ECO:0000256" key="1">
    <source>
        <dbReference type="SAM" id="SignalP"/>
    </source>
</evidence>
<feature type="signal peptide" evidence="1">
    <location>
        <begin position="1"/>
        <end position="16"/>
    </location>
</feature>
<dbReference type="Proteomes" id="UP000326924">
    <property type="component" value="Unassembled WGS sequence"/>
</dbReference>
<feature type="chain" id="PRO_5023828134" description="Secreted protein" evidence="1">
    <location>
        <begin position="17"/>
        <end position="107"/>
    </location>
</feature>
<evidence type="ECO:0008006" key="4">
    <source>
        <dbReference type="Google" id="ProtNLM"/>
    </source>
</evidence>
<sequence>MARRLSGVSFLVSARALSCNCIWHEANCRVSSGKSTCARMTRLSCLEGQRIQGTAVGTYLRCCRPSPPSLRWKFEGLGNGCRRSQPKKEIMACNAATWGPKKQYANR</sequence>
<protein>
    <recommendedName>
        <fullName evidence="4">Secreted protein</fullName>
    </recommendedName>
</protein>
<accession>A0A5J5EBK6</accession>
<evidence type="ECO:0000313" key="2">
    <source>
        <dbReference type="EMBL" id="KAA8892905.1"/>
    </source>
</evidence>
<keyword evidence="3" id="KW-1185">Reference proteome</keyword>
<reference evidence="2 3" key="1">
    <citation type="submission" date="2019-09" db="EMBL/GenBank/DDBJ databases">
        <title>Draft genome of the ectomycorrhizal ascomycete Sphaerosporella brunnea.</title>
        <authorList>
            <consortium name="DOE Joint Genome Institute"/>
            <person name="Benucci G.M."/>
            <person name="Marozzi G."/>
            <person name="Antonielli L."/>
            <person name="Sanchez S."/>
            <person name="Marco P."/>
            <person name="Wang X."/>
            <person name="Falini L.B."/>
            <person name="Barry K."/>
            <person name="Haridas S."/>
            <person name="Lipzen A."/>
            <person name="Labutti K."/>
            <person name="Grigoriev I.V."/>
            <person name="Murat C."/>
            <person name="Martin F."/>
            <person name="Albertini E."/>
            <person name="Donnini D."/>
            <person name="Bonito G."/>
        </authorList>
    </citation>
    <scope>NUCLEOTIDE SEQUENCE [LARGE SCALE GENOMIC DNA]</scope>
    <source>
        <strain evidence="2 3">Sb_GMNB300</strain>
    </source>
</reference>